<dbReference type="RefSeq" id="XP_033443748.1">
    <property type="nucleotide sequence ID" value="XM_033594176.1"/>
</dbReference>
<organism evidence="1 2">
    <name type="scientific">Didymella exigua CBS 183.55</name>
    <dbReference type="NCBI Taxonomy" id="1150837"/>
    <lineage>
        <taxon>Eukaryota</taxon>
        <taxon>Fungi</taxon>
        <taxon>Dikarya</taxon>
        <taxon>Ascomycota</taxon>
        <taxon>Pezizomycotina</taxon>
        <taxon>Dothideomycetes</taxon>
        <taxon>Pleosporomycetidae</taxon>
        <taxon>Pleosporales</taxon>
        <taxon>Pleosporineae</taxon>
        <taxon>Didymellaceae</taxon>
        <taxon>Didymella</taxon>
    </lineage>
</organism>
<keyword evidence="2" id="KW-1185">Reference proteome</keyword>
<reference evidence="1" key="1">
    <citation type="journal article" date="2020" name="Stud. Mycol.">
        <title>101 Dothideomycetes genomes: a test case for predicting lifestyles and emergence of pathogens.</title>
        <authorList>
            <person name="Haridas S."/>
            <person name="Albert R."/>
            <person name="Binder M."/>
            <person name="Bloem J."/>
            <person name="Labutti K."/>
            <person name="Salamov A."/>
            <person name="Andreopoulos B."/>
            <person name="Baker S."/>
            <person name="Barry K."/>
            <person name="Bills G."/>
            <person name="Bluhm B."/>
            <person name="Cannon C."/>
            <person name="Castanera R."/>
            <person name="Culley D."/>
            <person name="Daum C."/>
            <person name="Ezra D."/>
            <person name="Gonzalez J."/>
            <person name="Henrissat B."/>
            <person name="Kuo A."/>
            <person name="Liang C."/>
            <person name="Lipzen A."/>
            <person name="Lutzoni F."/>
            <person name="Magnuson J."/>
            <person name="Mondo S."/>
            <person name="Nolan M."/>
            <person name="Ohm R."/>
            <person name="Pangilinan J."/>
            <person name="Park H.-J."/>
            <person name="Ramirez L."/>
            <person name="Alfaro M."/>
            <person name="Sun H."/>
            <person name="Tritt A."/>
            <person name="Yoshinaga Y."/>
            <person name="Zwiers L.-H."/>
            <person name="Turgeon B."/>
            <person name="Goodwin S."/>
            <person name="Spatafora J."/>
            <person name="Crous P."/>
            <person name="Grigoriev I."/>
        </authorList>
    </citation>
    <scope>NUCLEOTIDE SEQUENCE</scope>
    <source>
        <strain evidence="1">CBS 183.55</strain>
    </source>
</reference>
<name>A0A6A5R5V8_9PLEO</name>
<proteinExistence type="predicted"/>
<evidence type="ECO:0000313" key="2">
    <source>
        <dbReference type="Proteomes" id="UP000800082"/>
    </source>
</evidence>
<dbReference type="Proteomes" id="UP000800082">
    <property type="component" value="Unassembled WGS sequence"/>
</dbReference>
<accession>A0A6A5R5V8</accession>
<gene>
    <name evidence="1" type="ORF">M421DRAFT_425716</name>
</gene>
<dbReference type="EMBL" id="ML979004">
    <property type="protein sequence ID" value="KAF1923495.1"/>
    <property type="molecule type" value="Genomic_DNA"/>
</dbReference>
<dbReference type="AlphaFoldDB" id="A0A6A5R5V8"/>
<dbReference type="OrthoDB" id="3799239at2759"/>
<protein>
    <submittedName>
        <fullName evidence="1">Uncharacterized protein</fullName>
    </submittedName>
</protein>
<sequence>MTAPNSPPHCPENGNYHILDCTHIIKTHVITTHLHPSDPDPSSCAPNCARLIHAQKPQLPRAWFRSTSRLLFICPICVRECIRADYDALCKRYKDRGGKPVDSKDHTQVWLYNAVMGLVREGGRTCEATDEALKNPDTGDKEDCDDETLAERLAEVEVGAGDDDEDLNAMMEGLDV</sequence>
<dbReference type="GeneID" id="54351844"/>
<evidence type="ECO:0000313" key="1">
    <source>
        <dbReference type="EMBL" id="KAF1923495.1"/>
    </source>
</evidence>